<accession>A0ABD0PCT5</accession>
<feature type="region of interest" description="Disordered" evidence="1">
    <location>
        <begin position="16"/>
        <end position="57"/>
    </location>
</feature>
<feature type="non-terminal residue" evidence="2">
    <location>
        <position position="1"/>
    </location>
</feature>
<comment type="caution">
    <text evidence="2">The sequence shown here is derived from an EMBL/GenBank/DDBJ whole genome shotgun (WGS) entry which is preliminary data.</text>
</comment>
<dbReference type="EMBL" id="JAMKFB020000016">
    <property type="protein sequence ID" value="KAL0171744.1"/>
    <property type="molecule type" value="Genomic_DNA"/>
</dbReference>
<organism evidence="2 3">
    <name type="scientific">Cirrhinus mrigala</name>
    <name type="common">Mrigala</name>
    <dbReference type="NCBI Taxonomy" id="683832"/>
    <lineage>
        <taxon>Eukaryota</taxon>
        <taxon>Metazoa</taxon>
        <taxon>Chordata</taxon>
        <taxon>Craniata</taxon>
        <taxon>Vertebrata</taxon>
        <taxon>Euteleostomi</taxon>
        <taxon>Actinopterygii</taxon>
        <taxon>Neopterygii</taxon>
        <taxon>Teleostei</taxon>
        <taxon>Ostariophysi</taxon>
        <taxon>Cypriniformes</taxon>
        <taxon>Cyprinidae</taxon>
        <taxon>Labeoninae</taxon>
        <taxon>Labeonini</taxon>
        <taxon>Cirrhinus</taxon>
    </lineage>
</organism>
<evidence type="ECO:0000313" key="2">
    <source>
        <dbReference type="EMBL" id="KAL0171744.1"/>
    </source>
</evidence>
<name>A0ABD0PCT5_CIRMR</name>
<reference evidence="2 3" key="1">
    <citation type="submission" date="2024-05" db="EMBL/GenBank/DDBJ databases">
        <title>Genome sequencing and assembly of Indian major carp, Cirrhinus mrigala (Hamilton, 1822).</title>
        <authorList>
            <person name="Mohindra V."/>
            <person name="Chowdhury L.M."/>
            <person name="Lal K."/>
            <person name="Jena J.K."/>
        </authorList>
    </citation>
    <scope>NUCLEOTIDE SEQUENCE [LARGE SCALE GENOMIC DNA]</scope>
    <source>
        <strain evidence="2">CM1030</strain>
        <tissue evidence="2">Blood</tissue>
    </source>
</reference>
<proteinExistence type="predicted"/>
<dbReference type="AlphaFoldDB" id="A0ABD0PCT5"/>
<sequence>NKHGFLLGKDRWINSQDSLEFPGDPHHGGFPQNSHGFGGQPEPYPIGPVGVNQFDYQ</sequence>
<feature type="non-terminal residue" evidence="2">
    <location>
        <position position="57"/>
    </location>
</feature>
<evidence type="ECO:0000256" key="1">
    <source>
        <dbReference type="SAM" id="MobiDB-lite"/>
    </source>
</evidence>
<keyword evidence="3" id="KW-1185">Reference proteome</keyword>
<dbReference type="Proteomes" id="UP001529510">
    <property type="component" value="Unassembled WGS sequence"/>
</dbReference>
<gene>
    <name evidence="2" type="ORF">M9458_032055</name>
</gene>
<protein>
    <submittedName>
        <fullName evidence="2">Uncharacterized protein</fullName>
    </submittedName>
</protein>
<evidence type="ECO:0000313" key="3">
    <source>
        <dbReference type="Proteomes" id="UP001529510"/>
    </source>
</evidence>